<accession>B2BZW5</accession>
<organism evidence="1 2">
    <name type="scientific">Bean yellow disorder virus</name>
    <dbReference type="NCBI Taxonomy" id="267970"/>
    <lineage>
        <taxon>Viruses</taxon>
        <taxon>Riboviria</taxon>
        <taxon>Orthornavirae</taxon>
        <taxon>Kitrinoviricota</taxon>
        <taxon>Alsuviricetes</taxon>
        <taxon>Martellivirales</taxon>
        <taxon>Closteroviridae</taxon>
        <taxon>Crinivirus</taxon>
        <taxon>Crinivirus flavibetae</taxon>
    </lineage>
</organism>
<dbReference type="KEGG" id="vg:6197834"/>
<dbReference type="Proteomes" id="UP000201276">
    <property type="component" value="Genome"/>
</dbReference>
<protein>
    <submittedName>
        <fullName evidence="1">p5.6</fullName>
    </submittedName>
</protein>
<proteinExistence type="predicted"/>
<dbReference type="EMBL" id="EU191905">
    <property type="protein sequence ID" value="ABY66964.1"/>
    <property type="molecule type" value="Genomic_RNA"/>
</dbReference>
<keyword evidence="2" id="KW-1185">Reference proteome</keyword>
<dbReference type="RefSeq" id="YP_001816774.1">
    <property type="nucleotide sequence ID" value="NC_010561.1"/>
</dbReference>
<dbReference type="GeneID" id="6197834"/>
<reference evidence="1 2" key="1">
    <citation type="journal article" date="2008" name="Arch. Virol.">
        <title>The complete nucleotide sequence and genome organization of bean yellow disorder virus, a new member of the genus Crinivirus.</title>
        <authorList>
            <person name="Martin G."/>
            <person name="Velasco L."/>
            <person name="Segundo E."/>
            <person name="Cuadrado I.M."/>
            <person name="Janssen D."/>
        </authorList>
    </citation>
    <scope>NUCLEOTIDE SEQUENCE [LARGE SCALE GENOMIC DNA]</scope>
    <source>
        <strain evidence="1">Bn-03</strain>
    </source>
</reference>
<evidence type="ECO:0000313" key="1">
    <source>
        <dbReference type="EMBL" id="ABY66964.1"/>
    </source>
</evidence>
<name>B2BZW5_9CLOS</name>
<evidence type="ECO:0000313" key="2">
    <source>
        <dbReference type="Proteomes" id="UP000201276"/>
    </source>
</evidence>
<sequence length="48" mass="5629">MTCVQKTIKNKQNEKKFYCYFIHSALIFVDENRYELANLHRFSGGADG</sequence>